<dbReference type="InterPro" id="IPR005094">
    <property type="entry name" value="Endonuclease_MobA/VirD2"/>
</dbReference>
<accession>A0A174GGV0</accession>
<evidence type="ECO:0000259" key="1">
    <source>
        <dbReference type="Pfam" id="PF03432"/>
    </source>
</evidence>
<name>A0A174GGV0_BACUN</name>
<dbReference type="Pfam" id="PF03432">
    <property type="entry name" value="Relaxase"/>
    <property type="match status" value="1"/>
</dbReference>
<evidence type="ECO:0000313" key="2">
    <source>
        <dbReference type="EMBL" id="CUO61792.1"/>
    </source>
</evidence>
<dbReference type="EMBL" id="CYZF01000005">
    <property type="protein sequence ID" value="CUO61792.1"/>
    <property type="molecule type" value="Genomic_DNA"/>
</dbReference>
<feature type="domain" description="MobA/VirD2-like nuclease" evidence="1">
    <location>
        <begin position="17"/>
        <end position="146"/>
    </location>
</feature>
<protein>
    <submittedName>
        <fullName evidence="2">Relaxase/Mobilisation nuclease domain</fullName>
    </submittedName>
</protein>
<gene>
    <name evidence="2" type="primary">traI</name>
    <name evidence="2" type="ORF">ERS417307_02039</name>
</gene>
<reference evidence="2 3" key="1">
    <citation type="submission" date="2015-09" db="EMBL/GenBank/DDBJ databases">
        <authorList>
            <consortium name="Pathogen Informatics"/>
        </authorList>
    </citation>
    <scope>NUCLEOTIDE SEQUENCE [LARGE SCALE GENOMIC DNA]</scope>
    <source>
        <strain evidence="2 3">2789STDY5608791</strain>
    </source>
</reference>
<dbReference type="Proteomes" id="UP000095419">
    <property type="component" value="Unassembled WGS sequence"/>
</dbReference>
<proteinExistence type="predicted"/>
<dbReference type="RefSeq" id="WP_057088173.1">
    <property type="nucleotide sequence ID" value="NZ_CYZF01000005.1"/>
</dbReference>
<evidence type="ECO:0000313" key="3">
    <source>
        <dbReference type="Proteomes" id="UP000095419"/>
    </source>
</evidence>
<dbReference type="AlphaFoldDB" id="A0A174GGV0"/>
<sequence length="310" mass="36351">MMAKIVKGSGAKGIVDYILDKKKQATLIDCQGVLFNDNGTITKSFIAQSLLNPRVDKFIGHISLSFSKQDLPRLTDELMIQISREYMEKMGIRDTQYIIGRHYDKEHPHVHIAFNRVDNNGRTISDRNDRYRSERICKELTRKYGLYFANGKEQVKTHRLKEPDKTHYEIYQVLKREVTRCSDWTTLLKRLKAEGIDVRFKYKGNTNEVQGIVFTKNGYHFNGSKIDRSFSYSKIDKALNSYNQSEYQRQYEPHHMQISHFENKESELINGSLGLLDFTSSPDMDSQEEADFRRLMQQKPKKKRTRGFKL</sequence>
<organism evidence="2 3">
    <name type="scientific">Bacteroides uniformis</name>
    <dbReference type="NCBI Taxonomy" id="820"/>
    <lineage>
        <taxon>Bacteria</taxon>
        <taxon>Pseudomonadati</taxon>
        <taxon>Bacteroidota</taxon>
        <taxon>Bacteroidia</taxon>
        <taxon>Bacteroidales</taxon>
        <taxon>Bacteroidaceae</taxon>
        <taxon>Bacteroides</taxon>
    </lineage>
</organism>